<keyword evidence="12" id="KW-0539">Nucleus</keyword>
<dbReference type="GO" id="GO:0070552">
    <property type="term" value="C:BRISC complex"/>
    <property type="evidence" value="ECO:0007669"/>
    <property type="project" value="InterPro"/>
</dbReference>
<evidence type="ECO:0000256" key="10">
    <source>
        <dbReference type="ARBA" id="ARBA00022853"/>
    </source>
</evidence>
<evidence type="ECO:0000256" key="8">
    <source>
        <dbReference type="ARBA" id="ARBA00022776"/>
    </source>
</evidence>
<dbReference type="CDD" id="cd21502">
    <property type="entry name" value="vWA_BABAM1"/>
    <property type="match status" value="1"/>
</dbReference>
<evidence type="ECO:0000313" key="17">
    <source>
        <dbReference type="EMBL" id="CAG9759814.1"/>
    </source>
</evidence>
<keyword evidence="8" id="KW-0498">Mitosis</keyword>
<proteinExistence type="inferred from homology"/>
<evidence type="ECO:0000256" key="3">
    <source>
        <dbReference type="ARBA" id="ARBA00010809"/>
    </source>
</evidence>
<evidence type="ECO:0000256" key="6">
    <source>
        <dbReference type="ARBA" id="ARBA00022618"/>
    </source>
</evidence>
<gene>
    <name evidence="17" type="ORF">CEUTPL_LOCUS555</name>
</gene>
<dbReference type="PANTHER" id="PTHR15660:SF1">
    <property type="entry name" value="BRISC AND BRCA1-A COMPLEX MEMBER 1"/>
    <property type="match status" value="1"/>
</dbReference>
<dbReference type="PANTHER" id="PTHR15660">
    <property type="entry name" value="BRISC AND BRCA1-A COMPLEX MEMBER 1"/>
    <property type="match status" value="1"/>
</dbReference>
<dbReference type="GO" id="GO:0005737">
    <property type="term" value="C:cytoplasm"/>
    <property type="evidence" value="ECO:0007669"/>
    <property type="project" value="UniProtKB-SubCell"/>
</dbReference>
<keyword evidence="7" id="KW-0227">DNA damage</keyword>
<keyword evidence="6" id="KW-0132">Cell division</keyword>
<dbReference type="GO" id="GO:0045739">
    <property type="term" value="P:positive regulation of DNA repair"/>
    <property type="evidence" value="ECO:0007669"/>
    <property type="project" value="InterPro"/>
</dbReference>
<dbReference type="GO" id="GO:0007095">
    <property type="term" value="P:mitotic G2 DNA damage checkpoint signaling"/>
    <property type="evidence" value="ECO:0007669"/>
    <property type="project" value="TreeGrafter"/>
</dbReference>
<reference evidence="17" key="1">
    <citation type="submission" date="2022-01" db="EMBL/GenBank/DDBJ databases">
        <authorList>
            <person name="King R."/>
        </authorList>
    </citation>
    <scope>NUCLEOTIDE SEQUENCE</scope>
</reference>
<feature type="compositionally biased region" description="Low complexity" evidence="16">
    <location>
        <begin position="69"/>
        <end position="85"/>
    </location>
</feature>
<dbReference type="GO" id="GO:0051301">
    <property type="term" value="P:cell division"/>
    <property type="evidence" value="ECO:0007669"/>
    <property type="project" value="UniProtKB-KW"/>
</dbReference>
<dbReference type="Gene3D" id="3.40.50.410">
    <property type="entry name" value="von Willebrand factor, type A domain"/>
    <property type="match status" value="1"/>
</dbReference>
<evidence type="ECO:0000256" key="12">
    <source>
        <dbReference type="ARBA" id="ARBA00023242"/>
    </source>
</evidence>
<dbReference type="OrthoDB" id="547311at2759"/>
<protein>
    <recommendedName>
        <fullName evidence="4">BRISC and BRCA1-A complex member 1</fullName>
    </recommendedName>
    <alternativeName>
        <fullName evidence="14">Mediator of RAP80 interactions and targeting subunit of 40 kDa</fullName>
    </alternativeName>
    <alternativeName>
        <fullName evidence="15">New component of the BRCA1-A complex</fullName>
    </alternativeName>
</protein>
<evidence type="ECO:0000256" key="13">
    <source>
        <dbReference type="ARBA" id="ARBA00023306"/>
    </source>
</evidence>
<evidence type="ECO:0000256" key="1">
    <source>
        <dbReference type="ARBA" id="ARBA00004123"/>
    </source>
</evidence>
<keyword evidence="9" id="KW-0833">Ubl conjugation pathway</keyword>
<accession>A0A9N9MD10</accession>
<evidence type="ECO:0000256" key="11">
    <source>
        <dbReference type="ARBA" id="ARBA00023204"/>
    </source>
</evidence>
<keyword evidence="5" id="KW-0963">Cytoplasm</keyword>
<feature type="compositionally biased region" description="Low complexity" evidence="16">
    <location>
        <begin position="98"/>
        <end position="121"/>
    </location>
</feature>
<evidence type="ECO:0000256" key="2">
    <source>
        <dbReference type="ARBA" id="ARBA00004496"/>
    </source>
</evidence>
<dbReference type="InterPro" id="IPR036465">
    <property type="entry name" value="vWFA_dom_sf"/>
</dbReference>
<evidence type="ECO:0000256" key="9">
    <source>
        <dbReference type="ARBA" id="ARBA00022786"/>
    </source>
</evidence>
<dbReference type="EMBL" id="OU892277">
    <property type="protein sequence ID" value="CAG9759814.1"/>
    <property type="molecule type" value="Genomic_DNA"/>
</dbReference>
<dbReference type="InterPro" id="IPR026126">
    <property type="entry name" value="BABAM1"/>
</dbReference>
<comment type="subcellular location">
    <subcellularLocation>
        <location evidence="2">Cytoplasm</location>
    </subcellularLocation>
    <subcellularLocation>
        <location evidence="1">Nucleus</location>
    </subcellularLocation>
</comment>
<dbReference type="AlphaFoldDB" id="A0A9N9MD10"/>
<dbReference type="Proteomes" id="UP001152799">
    <property type="component" value="Chromosome 1"/>
</dbReference>
<name>A0A9N9MD10_9CUCU</name>
<dbReference type="GO" id="GO:0070531">
    <property type="term" value="C:BRCA1-A complex"/>
    <property type="evidence" value="ECO:0007669"/>
    <property type="project" value="InterPro"/>
</dbReference>
<dbReference type="GO" id="GO:0016604">
    <property type="term" value="C:nuclear body"/>
    <property type="evidence" value="ECO:0007669"/>
    <property type="project" value="TreeGrafter"/>
</dbReference>
<evidence type="ECO:0000256" key="7">
    <source>
        <dbReference type="ARBA" id="ARBA00022763"/>
    </source>
</evidence>
<feature type="compositionally biased region" description="Low complexity" evidence="16">
    <location>
        <begin position="35"/>
        <end position="47"/>
    </location>
</feature>
<feature type="region of interest" description="Disordered" evidence="16">
    <location>
        <begin position="1"/>
        <end position="121"/>
    </location>
</feature>
<keyword evidence="10" id="KW-0156">Chromatin regulator</keyword>
<dbReference type="GO" id="GO:0006302">
    <property type="term" value="P:double-strand break repair"/>
    <property type="evidence" value="ECO:0007669"/>
    <property type="project" value="TreeGrafter"/>
</dbReference>
<evidence type="ECO:0000256" key="5">
    <source>
        <dbReference type="ARBA" id="ARBA00022490"/>
    </source>
</evidence>
<keyword evidence="13" id="KW-0131">Cell cycle</keyword>
<feature type="compositionally biased region" description="Polar residues" evidence="16">
    <location>
        <begin position="48"/>
        <end position="64"/>
    </location>
</feature>
<evidence type="ECO:0000256" key="15">
    <source>
        <dbReference type="ARBA" id="ARBA00031038"/>
    </source>
</evidence>
<evidence type="ECO:0000313" key="18">
    <source>
        <dbReference type="Proteomes" id="UP001152799"/>
    </source>
</evidence>
<evidence type="ECO:0000256" key="14">
    <source>
        <dbReference type="ARBA" id="ARBA00030984"/>
    </source>
</evidence>
<feature type="compositionally biased region" description="Polar residues" evidence="16">
    <location>
        <begin position="18"/>
        <end position="30"/>
    </location>
</feature>
<dbReference type="GO" id="GO:0006325">
    <property type="term" value="P:chromatin organization"/>
    <property type="evidence" value="ECO:0007669"/>
    <property type="project" value="UniProtKB-KW"/>
</dbReference>
<comment type="similarity">
    <text evidence="3">Belongs to the BABAM1 family.</text>
</comment>
<evidence type="ECO:0000256" key="4">
    <source>
        <dbReference type="ARBA" id="ARBA00019437"/>
    </source>
</evidence>
<keyword evidence="11" id="KW-0234">DNA repair</keyword>
<organism evidence="17 18">
    <name type="scientific">Ceutorhynchus assimilis</name>
    <name type="common">cabbage seed weevil</name>
    <dbReference type="NCBI Taxonomy" id="467358"/>
    <lineage>
        <taxon>Eukaryota</taxon>
        <taxon>Metazoa</taxon>
        <taxon>Ecdysozoa</taxon>
        <taxon>Arthropoda</taxon>
        <taxon>Hexapoda</taxon>
        <taxon>Insecta</taxon>
        <taxon>Pterygota</taxon>
        <taxon>Neoptera</taxon>
        <taxon>Endopterygota</taxon>
        <taxon>Coleoptera</taxon>
        <taxon>Polyphaga</taxon>
        <taxon>Cucujiformia</taxon>
        <taxon>Curculionidae</taxon>
        <taxon>Ceutorhynchinae</taxon>
        <taxon>Ceutorhynchus</taxon>
    </lineage>
</organism>
<sequence>MSERIIPIEIENDDPSSQRETQGETIPTVNENDEQQQSQLSTTTPSSECESAVQTQGETIPTVNENDEQQQSQLSTTTPSSESESAVPLPEPTNPVESDTPSDTPGPSSTTTKVKVKSAAVSPKDEGEYEYLKNFDQLEGRDIEAIMQKYSLPNRDILEKIILVIDSAQDENFTPFIARNQKYTPLSMVKRAISILIKLKLNINPHHEFAIIIMKKNDAEVLSEFTNNYNNLIECLDEISECETEDIFDLNTVFSKLQDIGVPPSGPSPLKPGLEPPYILRTVFFYGRSFTLPQITMDENLEALFINPYFFCDVMMTHEVMETSNNCQKIFDVLQNLDKKGIGYFFPVGRDLRRMHKCIGRLVAHPLQRPIQKLIRN</sequence>
<evidence type="ECO:0000256" key="16">
    <source>
        <dbReference type="SAM" id="MobiDB-lite"/>
    </source>
</evidence>
<keyword evidence="18" id="KW-1185">Reference proteome</keyword>